<dbReference type="EMBL" id="SJST01000005">
    <property type="protein sequence ID" value="TCD13459.1"/>
    <property type="molecule type" value="Genomic_DNA"/>
</dbReference>
<dbReference type="Proteomes" id="UP000291301">
    <property type="component" value="Unassembled WGS sequence"/>
</dbReference>
<dbReference type="AlphaFoldDB" id="A0A4V2MNM2"/>
<gene>
    <name evidence="1" type="ORF">E0D97_13345</name>
</gene>
<comment type="caution">
    <text evidence="1">The sequence shown here is derived from an EMBL/GenBank/DDBJ whole genome shotgun (WGS) entry which is preliminary data.</text>
</comment>
<proteinExistence type="predicted"/>
<reference evidence="1 2" key="1">
    <citation type="journal article" date="2015" name="Antonie Van Leeuwenhoek">
        <title>Oricola cellulosilytica gen. nov., sp. nov., a cellulose-degrading bacterium of the family Phyllobacteriaceae isolated from surface seashore water, and emended descriptions of Mesorhizobium loti and Phyllobacterium myrsinacearum.</title>
        <authorList>
            <person name="Hameed A."/>
            <person name="Shahina M."/>
            <person name="Lai W.A."/>
            <person name="Lin S.Y."/>
            <person name="Young L.S."/>
            <person name="Liu Y.C."/>
            <person name="Hsu Y.H."/>
            <person name="Young C.C."/>
        </authorList>
    </citation>
    <scope>NUCLEOTIDE SEQUENCE [LARGE SCALE GENOMIC DNA]</scope>
    <source>
        <strain evidence="1 2">KCTC 52183</strain>
    </source>
</reference>
<evidence type="ECO:0000313" key="2">
    <source>
        <dbReference type="Proteomes" id="UP000291301"/>
    </source>
</evidence>
<sequence>MEPLVAVMMILGCDDAMMVCRQVPEPTPQYANIEACESDIDPRIRQIDGYPVAVAECFELPRETATTVSFDWRVDRVGNLYIEPRQNDSAEIAVRVEAAFADDA</sequence>
<protein>
    <submittedName>
        <fullName evidence="1">Uncharacterized protein</fullName>
    </submittedName>
</protein>
<dbReference type="RefSeq" id="WP_131569730.1">
    <property type="nucleotide sequence ID" value="NZ_JAINFK010000006.1"/>
</dbReference>
<accession>A0A4V2MNM2</accession>
<evidence type="ECO:0000313" key="1">
    <source>
        <dbReference type="EMBL" id="TCD13459.1"/>
    </source>
</evidence>
<keyword evidence="2" id="KW-1185">Reference proteome</keyword>
<dbReference type="OrthoDB" id="7907327at2"/>
<organism evidence="1 2">
    <name type="scientific">Oricola cellulosilytica</name>
    <dbReference type="NCBI Taxonomy" id="1429082"/>
    <lineage>
        <taxon>Bacteria</taxon>
        <taxon>Pseudomonadati</taxon>
        <taxon>Pseudomonadota</taxon>
        <taxon>Alphaproteobacteria</taxon>
        <taxon>Hyphomicrobiales</taxon>
        <taxon>Ahrensiaceae</taxon>
        <taxon>Oricola</taxon>
    </lineage>
</organism>
<name>A0A4V2MNM2_9HYPH</name>